<feature type="transmembrane region" description="Helical" evidence="1">
    <location>
        <begin position="31"/>
        <end position="51"/>
    </location>
</feature>
<keyword evidence="1" id="KW-1133">Transmembrane helix</keyword>
<evidence type="ECO:0000256" key="1">
    <source>
        <dbReference type="SAM" id="Phobius"/>
    </source>
</evidence>
<feature type="non-terminal residue" evidence="2">
    <location>
        <position position="52"/>
    </location>
</feature>
<proteinExistence type="predicted"/>
<gene>
    <name evidence="2" type="ORF">METZ01_LOCUS288232</name>
</gene>
<protein>
    <submittedName>
        <fullName evidence="2">Uncharacterized protein</fullName>
    </submittedName>
</protein>
<sequence>VVLLPLLGIFNLTFAVLIRRRFGLFSGVFDILLGLMSVLLFYSSVGIPTGLS</sequence>
<evidence type="ECO:0000313" key="2">
    <source>
        <dbReference type="EMBL" id="SVC35378.1"/>
    </source>
</evidence>
<dbReference type="AlphaFoldDB" id="A0A382LF30"/>
<dbReference type="EMBL" id="UINC01086691">
    <property type="protein sequence ID" value="SVC35378.1"/>
    <property type="molecule type" value="Genomic_DNA"/>
</dbReference>
<reference evidence="2" key="1">
    <citation type="submission" date="2018-05" db="EMBL/GenBank/DDBJ databases">
        <authorList>
            <person name="Lanie J.A."/>
            <person name="Ng W.-L."/>
            <person name="Kazmierczak K.M."/>
            <person name="Andrzejewski T.M."/>
            <person name="Davidsen T.M."/>
            <person name="Wayne K.J."/>
            <person name="Tettelin H."/>
            <person name="Glass J.I."/>
            <person name="Rusch D."/>
            <person name="Podicherti R."/>
            <person name="Tsui H.-C.T."/>
            <person name="Winkler M.E."/>
        </authorList>
    </citation>
    <scope>NUCLEOTIDE SEQUENCE</scope>
</reference>
<accession>A0A382LF30</accession>
<name>A0A382LF30_9ZZZZ</name>
<organism evidence="2">
    <name type="scientific">marine metagenome</name>
    <dbReference type="NCBI Taxonomy" id="408172"/>
    <lineage>
        <taxon>unclassified sequences</taxon>
        <taxon>metagenomes</taxon>
        <taxon>ecological metagenomes</taxon>
    </lineage>
</organism>
<keyword evidence="1" id="KW-0812">Transmembrane</keyword>
<keyword evidence="1" id="KW-0472">Membrane</keyword>
<feature type="non-terminal residue" evidence="2">
    <location>
        <position position="1"/>
    </location>
</feature>